<feature type="compositionally biased region" description="Basic residues" evidence="1">
    <location>
        <begin position="109"/>
        <end position="118"/>
    </location>
</feature>
<feature type="region of interest" description="Disordered" evidence="1">
    <location>
        <begin position="14"/>
        <end position="118"/>
    </location>
</feature>
<dbReference type="AlphaFoldDB" id="A0A3P6ARS3"/>
<accession>A0A3P6ARS3</accession>
<gene>
    <name evidence="2" type="ORF">BOLC3T17409H</name>
</gene>
<dbReference type="EMBL" id="LR031872">
    <property type="protein sequence ID" value="VDC94067.1"/>
    <property type="molecule type" value="Genomic_DNA"/>
</dbReference>
<evidence type="ECO:0000256" key="1">
    <source>
        <dbReference type="SAM" id="MobiDB-lite"/>
    </source>
</evidence>
<reference evidence="2" key="1">
    <citation type="submission" date="2018-11" db="EMBL/GenBank/DDBJ databases">
        <authorList>
            <consortium name="Genoscope - CEA"/>
            <person name="William W."/>
        </authorList>
    </citation>
    <scope>NUCLEOTIDE SEQUENCE</scope>
</reference>
<feature type="compositionally biased region" description="Basic and acidic residues" evidence="1">
    <location>
        <begin position="53"/>
        <end position="64"/>
    </location>
</feature>
<organism evidence="2">
    <name type="scientific">Brassica oleracea</name>
    <name type="common">Wild cabbage</name>
    <dbReference type="NCBI Taxonomy" id="3712"/>
    <lineage>
        <taxon>Eukaryota</taxon>
        <taxon>Viridiplantae</taxon>
        <taxon>Streptophyta</taxon>
        <taxon>Embryophyta</taxon>
        <taxon>Tracheophyta</taxon>
        <taxon>Spermatophyta</taxon>
        <taxon>Magnoliopsida</taxon>
        <taxon>eudicotyledons</taxon>
        <taxon>Gunneridae</taxon>
        <taxon>Pentapetalae</taxon>
        <taxon>rosids</taxon>
        <taxon>malvids</taxon>
        <taxon>Brassicales</taxon>
        <taxon>Brassicaceae</taxon>
        <taxon>Brassiceae</taxon>
        <taxon>Brassica</taxon>
    </lineage>
</organism>
<evidence type="ECO:0000313" key="2">
    <source>
        <dbReference type="EMBL" id="VDC94067.1"/>
    </source>
</evidence>
<feature type="compositionally biased region" description="Polar residues" evidence="1">
    <location>
        <begin position="88"/>
        <end position="105"/>
    </location>
</feature>
<name>A0A3P6ARS3_BRAOL</name>
<proteinExistence type="predicted"/>
<sequence length="118" mass="13365">MKDAHKIMKLYCGNITQKAVNEQNRRSKRQAGVDASPVRSEVHKKQKKNAPKVNEREESAAKESIDEEAQDVEVDQHSPTEVEEPIPASSNGVSNTYDTQTQQSEIKMRKTRGLTKMR</sequence>
<protein>
    <submittedName>
        <fullName evidence="2">Uncharacterized protein</fullName>
    </submittedName>
</protein>